<evidence type="ECO:0000256" key="2">
    <source>
        <dbReference type="SAM" id="Phobius"/>
    </source>
</evidence>
<evidence type="ECO:0000313" key="3">
    <source>
        <dbReference type="EMBL" id="MXP08599.1"/>
    </source>
</evidence>
<dbReference type="GO" id="GO:0005886">
    <property type="term" value="C:plasma membrane"/>
    <property type="evidence" value="ECO:0007669"/>
    <property type="project" value="TreeGrafter"/>
</dbReference>
<dbReference type="InterPro" id="IPR036259">
    <property type="entry name" value="MFS_trans_sf"/>
</dbReference>
<feature type="transmembrane region" description="Helical" evidence="2">
    <location>
        <begin position="381"/>
        <end position="401"/>
    </location>
</feature>
<comment type="caution">
    <text evidence="3">The sequence shown here is derived from an EMBL/GenBank/DDBJ whole genome shotgun (WGS) entry which is preliminary data.</text>
</comment>
<keyword evidence="2" id="KW-1133">Transmembrane helix</keyword>
<reference evidence="3 4" key="1">
    <citation type="submission" date="2019-12" db="EMBL/GenBank/DDBJ databases">
        <title>Genomic-based taxomic classification of the family Erythrobacteraceae.</title>
        <authorList>
            <person name="Xu L."/>
        </authorList>
    </citation>
    <scope>NUCLEOTIDE SEQUENCE [LARGE SCALE GENOMIC DNA]</scope>
    <source>
        <strain evidence="3 4">LMG 29519</strain>
    </source>
</reference>
<dbReference type="EMBL" id="WTYR01000001">
    <property type="protein sequence ID" value="MXP08599.1"/>
    <property type="molecule type" value="Genomic_DNA"/>
</dbReference>
<name>A0A6I4TXS9_9SPHN</name>
<proteinExistence type="inferred from homology"/>
<sequence>MALWLKLAHGSGAIAFGIKDGGFSFFLLIFYNQVLGMEASTVSYALLIALLVDAFCDPIIGNLSDRTYTRWGRRLPWLYVAPIPLAIAWTLLWTPPGGGAPSFWGLVGMAVSVRLLLSCCEVPQLALVPELTGDYDERTTLFRWRFLFGWLGGLLMMVLAYTVFMPGADGLLRPDGYAAYGIAGALLMALAVMGSAAGQHREVARLPAVKPPPFTARNMFGEIVEAFSERAFLIWSVGAMAAYVAQGMTFSIANYLNLFVWEFGRPALTAYPAILFFSVVLMFFLVSPMHRRFGKPRSAAIAVICSAGIMLIPFALYLVRLWPEPGGLASTLLFFGFLLCANTMGIIAMISANSMVAEIVEAFQERTGRRAEGSFYAGNWFIQKCATGGGILITGQIISLSGLSTDAEPGTIPQATLDSMILLYGGGALAMALIAAFWLHRFPIDRSAHEARLSALDSFVRADPDHRSVGP</sequence>
<feature type="transmembrane region" description="Helical" evidence="2">
    <location>
        <begin position="421"/>
        <end position="439"/>
    </location>
</feature>
<feature type="transmembrane region" description="Helical" evidence="2">
    <location>
        <begin position="232"/>
        <end position="256"/>
    </location>
</feature>
<dbReference type="InterPro" id="IPR039672">
    <property type="entry name" value="MFS_2"/>
</dbReference>
<dbReference type="PANTHER" id="PTHR11328:SF24">
    <property type="entry name" value="MAJOR FACILITATOR SUPERFAMILY (MFS) PROFILE DOMAIN-CONTAINING PROTEIN"/>
    <property type="match status" value="1"/>
</dbReference>
<organism evidence="3 4">
    <name type="scientific">Alteriqipengyuania halimionae</name>
    <dbReference type="NCBI Taxonomy" id="1926630"/>
    <lineage>
        <taxon>Bacteria</taxon>
        <taxon>Pseudomonadati</taxon>
        <taxon>Pseudomonadota</taxon>
        <taxon>Alphaproteobacteria</taxon>
        <taxon>Sphingomonadales</taxon>
        <taxon>Erythrobacteraceae</taxon>
        <taxon>Alteriqipengyuania</taxon>
    </lineage>
</organism>
<feature type="transmembrane region" description="Helical" evidence="2">
    <location>
        <begin position="146"/>
        <end position="165"/>
    </location>
</feature>
<feature type="transmembrane region" description="Helical" evidence="2">
    <location>
        <begin position="177"/>
        <end position="197"/>
    </location>
</feature>
<dbReference type="GO" id="GO:0008643">
    <property type="term" value="P:carbohydrate transport"/>
    <property type="evidence" value="ECO:0007669"/>
    <property type="project" value="InterPro"/>
</dbReference>
<keyword evidence="3" id="KW-0762">Sugar transport</keyword>
<feature type="transmembrane region" description="Helical" evidence="2">
    <location>
        <begin position="12"/>
        <end position="31"/>
    </location>
</feature>
<feature type="transmembrane region" description="Helical" evidence="2">
    <location>
        <begin position="268"/>
        <end position="287"/>
    </location>
</feature>
<feature type="transmembrane region" description="Helical" evidence="2">
    <location>
        <begin position="99"/>
        <end position="117"/>
    </location>
</feature>
<dbReference type="Pfam" id="PF13347">
    <property type="entry name" value="MFS_2"/>
    <property type="match status" value="1"/>
</dbReference>
<dbReference type="SUPFAM" id="SSF103473">
    <property type="entry name" value="MFS general substrate transporter"/>
    <property type="match status" value="1"/>
</dbReference>
<feature type="transmembrane region" description="Helical" evidence="2">
    <location>
        <begin position="299"/>
        <end position="319"/>
    </location>
</feature>
<dbReference type="OrthoDB" id="9764596at2"/>
<dbReference type="AlphaFoldDB" id="A0A6I4TXS9"/>
<feature type="transmembrane region" description="Helical" evidence="2">
    <location>
        <begin position="43"/>
        <end position="63"/>
    </location>
</feature>
<evidence type="ECO:0000256" key="1">
    <source>
        <dbReference type="ARBA" id="ARBA00009617"/>
    </source>
</evidence>
<dbReference type="Proteomes" id="UP000429229">
    <property type="component" value="Unassembled WGS sequence"/>
</dbReference>
<keyword evidence="2" id="KW-0812">Transmembrane</keyword>
<dbReference type="GO" id="GO:0015293">
    <property type="term" value="F:symporter activity"/>
    <property type="evidence" value="ECO:0007669"/>
    <property type="project" value="InterPro"/>
</dbReference>
<dbReference type="PANTHER" id="PTHR11328">
    <property type="entry name" value="MAJOR FACILITATOR SUPERFAMILY DOMAIN-CONTAINING PROTEIN"/>
    <property type="match status" value="1"/>
</dbReference>
<gene>
    <name evidence="3" type="ORF">GRI68_00185</name>
</gene>
<protein>
    <submittedName>
        <fullName evidence="3">Sugar transporter</fullName>
    </submittedName>
</protein>
<keyword evidence="2" id="KW-0472">Membrane</keyword>
<accession>A0A6I4TXS9</accession>
<keyword evidence="4" id="KW-1185">Reference proteome</keyword>
<comment type="similarity">
    <text evidence="1">Belongs to the sodium:galactoside symporter (TC 2.A.2) family.</text>
</comment>
<feature type="transmembrane region" description="Helical" evidence="2">
    <location>
        <begin position="331"/>
        <end position="360"/>
    </location>
</feature>
<dbReference type="Gene3D" id="1.20.1250.20">
    <property type="entry name" value="MFS general substrate transporter like domains"/>
    <property type="match status" value="1"/>
</dbReference>
<evidence type="ECO:0000313" key="4">
    <source>
        <dbReference type="Proteomes" id="UP000429229"/>
    </source>
</evidence>
<keyword evidence="3" id="KW-0813">Transport</keyword>
<feature type="transmembrane region" description="Helical" evidence="2">
    <location>
        <begin position="75"/>
        <end position="93"/>
    </location>
</feature>